<dbReference type="SUPFAM" id="SSF55874">
    <property type="entry name" value="ATPase domain of HSP90 chaperone/DNA topoisomerase II/histidine kinase"/>
    <property type="match status" value="1"/>
</dbReference>
<evidence type="ECO:0000259" key="8">
    <source>
        <dbReference type="PROSITE" id="PS50110"/>
    </source>
</evidence>
<evidence type="ECO:0000259" key="7">
    <source>
        <dbReference type="PROSITE" id="PS50109"/>
    </source>
</evidence>
<dbReference type="Pfam" id="PF02518">
    <property type="entry name" value="HATPase_c"/>
    <property type="match status" value="1"/>
</dbReference>
<dbReference type="PROSITE" id="PS50109">
    <property type="entry name" value="HIS_KIN"/>
    <property type="match status" value="1"/>
</dbReference>
<evidence type="ECO:0000256" key="1">
    <source>
        <dbReference type="ARBA" id="ARBA00000085"/>
    </source>
</evidence>
<evidence type="ECO:0000313" key="9">
    <source>
        <dbReference type="EMBL" id="GAA0859070.1"/>
    </source>
</evidence>
<dbReference type="InterPro" id="IPR011006">
    <property type="entry name" value="CheY-like_superfamily"/>
</dbReference>
<feature type="modified residue" description="4-aspartylphosphate" evidence="6">
    <location>
        <position position="469"/>
    </location>
</feature>
<dbReference type="PROSITE" id="PS50110">
    <property type="entry name" value="RESPONSE_REGULATORY"/>
    <property type="match status" value="1"/>
</dbReference>
<organism evidence="9 10">
    <name type="scientific">Aliiglaciecola litoralis</name>
    <dbReference type="NCBI Taxonomy" id="582857"/>
    <lineage>
        <taxon>Bacteria</taxon>
        <taxon>Pseudomonadati</taxon>
        <taxon>Pseudomonadota</taxon>
        <taxon>Gammaproteobacteria</taxon>
        <taxon>Alteromonadales</taxon>
        <taxon>Alteromonadaceae</taxon>
        <taxon>Aliiglaciecola</taxon>
    </lineage>
</organism>
<evidence type="ECO:0000313" key="10">
    <source>
        <dbReference type="Proteomes" id="UP001500359"/>
    </source>
</evidence>
<comment type="catalytic activity">
    <reaction evidence="1">
        <text>ATP + protein L-histidine = ADP + protein N-phospho-L-histidine.</text>
        <dbReference type="EC" id="2.7.13.3"/>
    </reaction>
</comment>
<evidence type="ECO:0000256" key="3">
    <source>
        <dbReference type="ARBA" id="ARBA00022553"/>
    </source>
</evidence>
<dbReference type="RefSeq" id="WP_343861621.1">
    <property type="nucleotide sequence ID" value="NZ_BAAAFD010000010.1"/>
</dbReference>
<dbReference type="SUPFAM" id="SSF47384">
    <property type="entry name" value="Homodimeric domain of signal transducing histidine kinase"/>
    <property type="match status" value="1"/>
</dbReference>
<dbReference type="CDD" id="cd17546">
    <property type="entry name" value="REC_hyHK_CKI1_RcsC-like"/>
    <property type="match status" value="1"/>
</dbReference>
<dbReference type="SUPFAM" id="SSF55781">
    <property type="entry name" value="GAF domain-like"/>
    <property type="match status" value="1"/>
</dbReference>
<dbReference type="InterPro" id="IPR003661">
    <property type="entry name" value="HisK_dim/P_dom"/>
</dbReference>
<dbReference type="EMBL" id="BAAAFD010000010">
    <property type="protein sequence ID" value="GAA0859070.1"/>
    <property type="molecule type" value="Genomic_DNA"/>
</dbReference>
<evidence type="ECO:0000256" key="6">
    <source>
        <dbReference type="PROSITE-ProRule" id="PRU00169"/>
    </source>
</evidence>
<evidence type="ECO:0000256" key="4">
    <source>
        <dbReference type="ARBA" id="ARBA00022679"/>
    </source>
</evidence>
<dbReference type="SMART" id="SM00065">
    <property type="entry name" value="GAF"/>
    <property type="match status" value="1"/>
</dbReference>
<protein>
    <recommendedName>
        <fullName evidence="2">histidine kinase</fullName>
        <ecNumber evidence="2">2.7.13.3</ecNumber>
    </recommendedName>
</protein>
<sequence length="540" mass="59793">MISAPIPDNESKRLDALYKYHILDTEAEKVFDDLTQLASDICDTPIALISLIDPDRQWFKSKVGLDADQTTRDIAFCAHAIHQKQIFEVRDTHNDIRFKDNPLVTEAPNIRFYAGMPLLTPEGLAIGTLCAISDQPHALNEHQRNALEILGREVITQLELRLKIRQLELANERKADFLSSLSHELRTPLNAIISLSQLMFNDKQHPPAAKHLTYLQHLDFSGKRLLDLVNSILDLSKIESGKIELNPSHVSITSFFDSIEGLITSIAQSAQVTLDFQVSAKEYTHIFIDEARLSQILLNLASNAVKFSSPKQTVNINVVLSEDLLTFAVKDSGVGIAEQEQSRLFGKFEQLHTDKKLEGTGLGLMITKSLVELMGGSIKLNSALGMGTLVKVSIPVKNSKKAIRRTISKTSIRDFDPDAAILVVEDNEINQQVAIAIFQSFGLDIDIAGSGEEAVQQVQQRDYDLVFMDLHLPGIDGKEASKQISAKIPHLPIVALTADVYVQPNKEIVDSGICSVLHKPIVMGQLIAALNEYCPNSNKK</sequence>
<dbReference type="InterPro" id="IPR004358">
    <property type="entry name" value="Sig_transdc_His_kin-like_C"/>
</dbReference>
<evidence type="ECO:0000256" key="2">
    <source>
        <dbReference type="ARBA" id="ARBA00012438"/>
    </source>
</evidence>
<dbReference type="PANTHER" id="PTHR43047">
    <property type="entry name" value="TWO-COMPONENT HISTIDINE PROTEIN KINASE"/>
    <property type="match status" value="1"/>
</dbReference>
<dbReference type="Gene3D" id="3.30.450.40">
    <property type="match status" value="1"/>
</dbReference>
<accession>A0ABN1LQL3</accession>
<dbReference type="PANTHER" id="PTHR43047:SF72">
    <property type="entry name" value="OSMOSENSING HISTIDINE PROTEIN KINASE SLN1"/>
    <property type="match status" value="1"/>
</dbReference>
<dbReference type="Gene3D" id="3.30.565.10">
    <property type="entry name" value="Histidine kinase-like ATPase, C-terminal domain"/>
    <property type="match status" value="1"/>
</dbReference>
<dbReference type="EC" id="2.7.13.3" evidence="2"/>
<dbReference type="Proteomes" id="UP001500359">
    <property type="component" value="Unassembled WGS sequence"/>
</dbReference>
<keyword evidence="4" id="KW-0808">Transferase</keyword>
<dbReference type="Pfam" id="PF00072">
    <property type="entry name" value="Response_reg"/>
    <property type="match status" value="1"/>
</dbReference>
<dbReference type="SMART" id="SM00448">
    <property type="entry name" value="REC"/>
    <property type="match status" value="1"/>
</dbReference>
<name>A0ABN1LQL3_9ALTE</name>
<dbReference type="InterPro" id="IPR029016">
    <property type="entry name" value="GAF-like_dom_sf"/>
</dbReference>
<dbReference type="InterPro" id="IPR001789">
    <property type="entry name" value="Sig_transdc_resp-reg_receiver"/>
</dbReference>
<dbReference type="PRINTS" id="PR00344">
    <property type="entry name" value="BCTRLSENSOR"/>
</dbReference>
<keyword evidence="10" id="KW-1185">Reference proteome</keyword>
<dbReference type="InterPro" id="IPR036890">
    <property type="entry name" value="HATPase_C_sf"/>
</dbReference>
<dbReference type="Gene3D" id="3.40.50.2300">
    <property type="match status" value="1"/>
</dbReference>
<proteinExistence type="predicted"/>
<feature type="domain" description="Histidine kinase" evidence="7">
    <location>
        <begin position="180"/>
        <end position="398"/>
    </location>
</feature>
<dbReference type="Pfam" id="PF01590">
    <property type="entry name" value="GAF"/>
    <property type="match status" value="1"/>
</dbReference>
<dbReference type="InterPro" id="IPR003018">
    <property type="entry name" value="GAF"/>
</dbReference>
<comment type="caution">
    <text evidence="9">The sequence shown here is derived from an EMBL/GenBank/DDBJ whole genome shotgun (WGS) entry which is preliminary data.</text>
</comment>
<evidence type="ECO:0000256" key="5">
    <source>
        <dbReference type="ARBA" id="ARBA00022777"/>
    </source>
</evidence>
<feature type="domain" description="Response regulatory" evidence="8">
    <location>
        <begin position="420"/>
        <end position="534"/>
    </location>
</feature>
<dbReference type="SMART" id="SM00388">
    <property type="entry name" value="HisKA"/>
    <property type="match status" value="1"/>
</dbReference>
<dbReference type="InterPro" id="IPR005467">
    <property type="entry name" value="His_kinase_dom"/>
</dbReference>
<keyword evidence="5" id="KW-0418">Kinase</keyword>
<gene>
    <name evidence="9" type="ORF">GCM10009114_31130</name>
</gene>
<dbReference type="Pfam" id="PF00512">
    <property type="entry name" value="HisKA"/>
    <property type="match status" value="1"/>
</dbReference>
<keyword evidence="3 6" id="KW-0597">Phosphoprotein</keyword>
<dbReference type="InterPro" id="IPR036097">
    <property type="entry name" value="HisK_dim/P_sf"/>
</dbReference>
<dbReference type="InterPro" id="IPR003594">
    <property type="entry name" value="HATPase_dom"/>
</dbReference>
<dbReference type="Gene3D" id="1.10.287.130">
    <property type="match status" value="1"/>
</dbReference>
<dbReference type="SUPFAM" id="SSF52172">
    <property type="entry name" value="CheY-like"/>
    <property type="match status" value="1"/>
</dbReference>
<dbReference type="SMART" id="SM00387">
    <property type="entry name" value="HATPase_c"/>
    <property type="match status" value="1"/>
</dbReference>
<reference evidence="9 10" key="1">
    <citation type="journal article" date="2019" name="Int. J. Syst. Evol. Microbiol.">
        <title>The Global Catalogue of Microorganisms (GCM) 10K type strain sequencing project: providing services to taxonomists for standard genome sequencing and annotation.</title>
        <authorList>
            <consortium name="The Broad Institute Genomics Platform"/>
            <consortium name="The Broad Institute Genome Sequencing Center for Infectious Disease"/>
            <person name="Wu L."/>
            <person name="Ma J."/>
        </authorList>
    </citation>
    <scope>NUCLEOTIDE SEQUENCE [LARGE SCALE GENOMIC DNA]</scope>
    <source>
        <strain evidence="9 10">JCM 15896</strain>
    </source>
</reference>
<dbReference type="CDD" id="cd00082">
    <property type="entry name" value="HisKA"/>
    <property type="match status" value="1"/>
</dbReference>